<sequence length="53" mass="5449">MCVGDGAALSRTVRLPGNRADIRERSTTVALHLLRRALSDPAAAVAEGSSTAS</sequence>
<reference evidence="1 2" key="1">
    <citation type="journal article" date="2017" name="Int. J. Syst. Evol. Microbiol.">
        <title>Mycobacterium talmoniae sp. nov., a slowly growing mycobacterium isolated from human respiratory samples.</title>
        <authorList>
            <person name="Davidson R.M."/>
            <person name="DeGroote M.A."/>
            <person name="Marola J.L."/>
            <person name="Buss S."/>
            <person name="Jones V."/>
            <person name="McNeil M.R."/>
            <person name="Freifeld A.G."/>
            <person name="Elaine Epperson L."/>
            <person name="Hasan N.A."/>
            <person name="Jackson M."/>
            <person name="Iwen P.C."/>
            <person name="Salfinger M."/>
            <person name="Strong M."/>
        </authorList>
    </citation>
    <scope>NUCLEOTIDE SEQUENCE [LARGE SCALE GENOMIC DNA]</scope>
    <source>
        <strain evidence="1 2">ATCC BAA-2683</strain>
    </source>
</reference>
<proteinExistence type="predicted"/>
<name>A0A2S8BG62_9MYCO</name>
<comment type="caution">
    <text evidence="1">The sequence shown here is derived from an EMBL/GenBank/DDBJ whole genome shotgun (WGS) entry which is preliminary data.</text>
</comment>
<protein>
    <submittedName>
        <fullName evidence="1">CinA-like protein</fullName>
    </submittedName>
</protein>
<dbReference type="AlphaFoldDB" id="A0A2S8BG62"/>
<accession>A0A2S8BG62</accession>
<organism evidence="1 2">
    <name type="scientific">Mycobacterium talmoniae</name>
    <dbReference type="NCBI Taxonomy" id="1858794"/>
    <lineage>
        <taxon>Bacteria</taxon>
        <taxon>Bacillati</taxon>
        <taxon>Actinomycetota</taxon>
        <taxon>Actinomycetes</taxon>
        <taxon>Mycobacteriales</taxon>
        <taxon>Mycobacteriaceae</taxon>
        <taxon>Mycobacterium</taxon>
    </lineage>
</organism>
<evidence type="ECO:0000313" key="2">
    <source>
        <dbReference type="Proteomes" id="UP000238296"/>
    </source>
</evidence>
<dbReference type="EMBL" id="PPEA01000605">
    <property type="protein sequence ID" value="PQM45661.1"/>
    <property type="molecule type" value="Genomic_DNA"/>
</dbReference>
<gene>
    <name evidence="1" type="primary">cinA_6</name>
    <name evidence="1" type="ORF">C1Y40_04174</name>
</gene>
<dbReference type="Proteomes" id="UP000238296">
    <property type="component" value="Unassembled WGS sequence"/>
</dbReference>
<evidence type="ECO:0000313" key="1">
    <source>
        <dbReference type="EMBL" id="PQM45661.1"/>
    </source>
</evidence>